<keyword evidence="1" id="KW-1133">Transmembrane helix</keyword>
<name>A0A0E9RLS8_ANGAN</name>
<keyword evidence="1" id="KW-0812">Transmembrane</keyword>
<reference evidence="2" key="2">
    <citation type="journal article" date="2015" name="Fish Shellfish Immunol.">
        <title>Early steps in the European eel (Anguilla anguilla)-Vibrio vulnificus interaction in the gills: Role of the RtxA13 toxin.</title>
        <authorList>
            <person name="Callol A."/>
            <person name="Pajuelo D."/>
            <person name="Ebbesson L."/>
            <person name="Teles M."/>
            <person name="MacKenzie S."/>
            <person name="Amaro C."/>
        </authorList>
    </citation>
    <scope>NUCLEOTIDE SEQUENCE</scope>
</reference>
<evidence type="ECO:0000256" key="1">
    <source>
        <dbReference type="SAM" id="Phobius"/>
    </source>
</evidence>
<accession>A0A0E9RLS8</accession>
<evidence type="ECO:0000313" key="2">
    <source>
        <dbReference type="EMBL" id="JAH30111.1"/>
    </source>
</evidence>
<keyword evidence="1" id="KW-0472">Membrane</keyword>
<dbReference type="EMBL" id="GBXM01078466">
    <property type="protein sequence ID" value="JAH30111.1"/>
    <property type="molecule type" value="Transcribed_RNA"/>
</dbReference>
<feature type="transmembrane region" description="Helical" evidence="1">
    <location>
        <begin position="21"/>
        <end position="38"/>
    </location>
</feature>
<reference evidence="2" key="1">
    <citation type="submission" date="2014-11" db="EMBL/GenBank/DDBJ databases">
        <authorList>
            <person name="Amaro Gonzalez C."/>
        </authorList>
    </citation>
    <scope>NUCLEOTIDE SEQUENCE</scope>
</reference>
<organism evidence="2">
    <name type="scientific">Anguilla anguilla</name>
    <name type="common">European freshwater eel</name>
    <name type="synonym">Muraena anguilla</name>
    <dbReference type="NCBI Taxonomy" id="7936"/>
    <lineage>
        <taxon>Eukaryota</taxon>
        <taxon>Metazoa</taxon>
        <taxon>Chordata</taxon>
        <taxon>Craniata</taxon>
        <taxon>Vertebrata</taxon>
        <taxon>Euteleostomi</taxon>
        <taxon>Actinopterygii</taxon>
        <taxon>Neopterygii</taxon>
        <taxon>Teleostei</taxon>
        <taxon>Anguilliformes</taxon>
        <taxon>Anguillidae</taxon>
        <taxon>Anguilla</taxon>
    </lineage>
</organism>
<protein>
    <submittedName>
        <fullName evidence="2">Uncharacterized protein</fullName>
    </submittedName>
</protein>
<dbReference type="AlphaFoldDB" id="A0A0E9RLS8"/>
<proteinExistence type="predicted"/>
<sequence length="41" mass="4780">MCTSHFDLKLFVKTFPRTFRSFIFFLSYPCLSMSASLGKSH</sequence>